<dbReference type="InterPro" id="IPR037079">
    <property type="entry name" value="AF2212/PG0164-like_sf"/>
</dbReference>
<dbReference type="EMBL" id="JACHMH010000001">
    <property type="protein sequence ID" value="MBB4680939.1"/>
    <property type="molecule type" value="Genomic_DNA"/>
</dbReference>
<gene>
    <name evidence="1" type="ORF">HNR67_007057</name>
</gene>
<keyword evidence="2" id="KW-1185">Reference proteome</keyword>
<dbReference type="InterPro" id="IPR015018">
    <property type="entry name" value="DUF1905"/>
</dbReference>
<dbReference type="Gene3D" id="2.40.30.100">
    <property type="entry name" value="AF2212/PG0164-like"/>
    <property type="match status" value="1"/>
</dbReference>
<accession>A0A7W7CGV3</accession>
<evidence type="ECO:0000313" key="1">
    <source>
        <dbReference type="EMBL" id="MBB4680939.1"/>
    </source>
</evidence>
<sequence length="102" mass="11514">MPDPAMRFDFDGVVWEWRGPAPFHFVTVPAAESALVRELAGAVTYGWGMIPVEVVLGRSRWRTSLYAKDGGYVLPLRDSVRHKENIALDDVVQVSMTLRARR</sequence>
<dbReference type="Proteomes" id="UP000533598">
    <property type="component" value="Unassembled WGS sequence"/>
</dbReference>
<dbReference type="SUPFAM" id="SSF141694">
    <property type="entry name" value="AF2212/PG0164-like"/>
    <property type="match status" value="1"/>
</dbReference>
<evidence type="ECO:0008006" key="3">
    <source>
        <dbReference type="Google" id="ProtNLM"/>
    </source>
</evidence>
<name>A0A7W7CGV3_9PSEU</name>
<reference evidence="1 2" key="1">
    <citation type="submission" date="2020-08" db="EMBL/GenBank/DDBJ databases">
        <title>Sequencing the genomes of 1000 actinobacteria strains.</title>
        <authorList>
            <person name="Klenk H.-P."/>
        </authorList>
    </citation>
    <scope>NUCLEOTIDE SEQUENCE [LARGE SCALE GENOMIC DNA]</scope>
    <source>
        <strain evidence="1 2">DSM 44230</strain>
    </source>
</reference>
<evidence type="ECO:0000313" key="2">
    <source>
        <dbReference type="Proteomes" id="UP000533598"/>
    </source>
</evidence>
<proteinExistence type="predicted"/>
<comment type="caution">
    <text evidence="1">The sequence shown here is derived from an EMBL/GenBank/DDBJ whole genome shotgun (WGS) entry which is preliminary data.</text>
</comment>
<organism evidence="1 2">
    <name type="scientific">Crossiella cryophila</name>
    <dbReference type="NCBI Taxonomy" id="43355"/>
    <lineage>
        <taxon>Bacteria</taxon>
        <taxon>Bacillati</taxon>
        <taxon>Actinomycetota</taxon>
        <taxon>Actinomycetes</taxon>
        <taxon>Pseudonocardiales</taxon>
        <taxon>Pseudonocardiaceae</taxon>
        <taxon>Crossiella</taxon>
    </lineage>
</organism>
<protein>
    <recommendedName>
        <fullName evidence="3">DUF1905 domain-containing protein</fullName>
    </recommendedName>
</protein>
<dbReference type="RefSeq" id="WP_221490163.1">
    <property type="nucleotide sequence ID" value="NZ_BAAAUI010000030.1"/>
</dbReference>
<dbReference type="Pfam" id="PF08922">
    <property type="entry name" value="DUF1905"/>
    <property type="match status" value="1"/>
</dbReference>
<dbReference type="AlphaFoldDB" id="A0A7W7CGV3"/>